<proteinExistence type="predicted"/>
<dbReference type="RefSeq" id="XP_001609547.1">
    <property type="nucleotide sequence ID" value="XM_001609497.1"/>
</dbReference>
<dbReference type="Proteomes" id="UP000002173">
    <property type="component" value="Unassembled WGS sequence"/>
</dbReference>
<protein>
    <submittedName>
        <fullName evidence="2">Uncharacterized protein</fullName>
    </submittedName>
</protein>
<dbReference type="VEuPathDB" id="PiroplasmaDB:BBOV_II000180"/>
<evidence type="ECO:0000256" key="1">
    <source>
        <dbReference type="SAM" id="Phobius"/>
    </source>
</evidence>
<keyword evidence="1" id="KW-1133">Transmembrane helix</keyword>
<dbReference type="InParanoid" id="A7ASR8"/>
<comment type="caution">
    <text evidence="2">The sequence shown here is derived from an EMBL/GenBank/DDBJ whole genome shotgun (WGS) entry which is preliminary data.</text>
</comment>
<dbReference type="eggNOG" id="ENOG502QXIQ">
    <property type="taxonomic scope" value="Eukaryota"/>
</dbReference>
<accession>A7ASR8</accession>
<reference evidence="2 3" key="1">
    <citation type="journal article" date="2007" name="PLoS Pathog.">
        <title>Genome sequence of Babesia bovis and comparative analysis of apicomplexan hemoprotozoa.</title>
        <authorList>
            <person name="Brayton K.A."/>
            <person name="Lau A.O.T."/>
            <person name="Herndon D.R."/>
            <person name="Hannick L."/>
            <person name="Kappmeyer L.S."/>
            <person name="Berens S.J."/>
            <person name="Bidwell S.L."/>
            <person name="Brown W.C."/>
            <person name="Crabtree J."/>
            <person name="Fadrosh D."/>
            <person name="Feldblum T."/>
            <person name="Forberger H.A."/>
            <person name="Haas B.J."/>
            <person name="Howell J.M."/>
            <person name="Khouri H."/>
            <person name="Koo H."/>
            <person name="Mann D.J."/>
            <person name="Norimine J."/>
            <person name="Paulsen I.T."/>
            <person name="Radune D."/>
            <person name="Ren Q."/>
            <person name="Smith R.K. Jr."/>
            <person name="Suarez C.E."/>
            <person name="White O."/>
            <person name="Wortman J.R."/>
            <person name="Knowles D.P. Jr."/>
            <person name="McElwain T.F."/>
            <person name="Nene V.M."/>
        </authorList>
    </citation>
    <scope>NUCLEOTIDE SEQUENCE [LARGE SCALE GENOMIC DNA]</scope>
    <source>
        <strain evidence="2">T2Bo</strain>
    </source>
</reference>
<reference evidence="3" key="3">
    <citation type="journal article" date="2021" name="Int. J. Parasitol.">
        <title>Comparative analysis of gene expression between Babesia bovis blood stages and kinetes allowed by improved genome annotation.</title>
        <authorList>
            <person name="Ueti M.W."/>
            <person name="Johnson W.C."/>
            <person name="Kappmeyer L.S."/>
            <person name="Herndon D.R."/>
            <person name="Mousel M.R."/>
            <person name="Reif K.E."/>
            <person name="Taus N.S."/>
            <person name="Ifeonu O.O."/>
            <person name="Silva J.C."/>
            <person name="Suarez C.E."/>
            <person name="Brayton K.A."/>
        </authorList>
    </citation>
    <scope>NUCLEOTIDE SEQUENCE [LARGE SCALE GENOMIC DNA]</scope>
</reference>
<sequence>MLFCLGAPEVFHLPCLESKGNGYSVNDTSETRYPHTDAGAASVTNEDSIINVSTSHCGKYLFVLSQYAFYIYSAISPNFCIGRLVLTVNLRKKYERFRDLALIPGLPWVCILLNKRDKVLVISYEKCGLGALYDRSVQSNSSSYKTGNDGRNRVQSAYAENTPLRMSSNLSLGDPLPCTCITKDNGSTTRSIRGRYEEIVPRIQVKVLYVLSIPASVQYITCAEGQFYFWASDQLGVYATTCAGGFANYLLQRSDDHGEVEINLNLHGTNLIKNMTISGNVTAHFGLCYLLLNENLYLQRSDTDNGKIFVIDTGNGKGVNSLMDWINISSTLNDSEDGQTESDAFDTNPISADSLLTDIESSVAPELCDLEDVLDCLIPRRIIMNQEMNYCLVVTESGGLLSLYLKNNGTDCIGLLIYSSGINHIAAEGNSIVISTSSTLIFGLWQKGALSVLWSYNVDNIRSIAICNRTIAVFYNQEGLYCFNSRGNVMLYRRSKVELSQEMSACFAVRGLSLIATEGLTFIKYNLYRENLSFMHCSTPHRSTVAFTGEHNLLTFQTYMLDCTFGIPSKFYAEDRNWHSYDNSDLIGDLDCTLHTIQYGCLEPQSGRWPVLNAVPSPSGDSILCATDYMLSIVNRSWKWFGHGLGNNAGMGWLNNDVCFVFITLPVHSLQSSGTSDVLHSSLSDLVDFGGIESSYCYFFHIDDLNSQLEIIPLKAKPLCSTVYKEVLYIADSIGNITGYQLVRVEGSWKFDQVSHLKHTMLESIIIEEIYYLNDNLFAILDNMGGLYRLTPSDTTKIMDDCSSIITTVHECDTEPVLLLCSNRSGEKPVIVTSLGNSVLDVNISCKALVDQGIVSYLFNILDSDDKVQKLRIAKTPLPVGDLSETKRRPFTLDIFDKMLSNVTHMGDESMATFMRQYTQLPFDMQQRLVARHSRRHYAVNDINKVTGLFECDLEGVFNSLFAANRTSEASYMLLGLQSILGPKEVRSSYNTRLMHMVATVLSVEKTRDDFVRLFESLLRFHNMVEPGCGFDVKHLVLTMFKENNFVGMYKLFQHLYVEPISLMEPMRSQLLHWYIWLICGSDSCQYTCDRIEKHRPTDSETSVGDVAFNVELHCIIIALRMQLSSCLRPEPFAMTGNRCYAMRMTQGLNSQVAPCMGITMCSYFYDIFIGQRLFVPAAAIAIACGDFLALSRIILMDSSVEEAVRSILSGESTCDNCVGKREFVKHCLVNTQKAFCF</sequence>
<gene>
    <name evidence="2" type="ORF">BBOV_II000180</name>
</gene>
<organism evidence="2 3">
    <name type="scientific">Babesia bovis</name>
    <dbReference type="NCBI Taxonomy" id="5865"/>
    <lineage>
        <taxon>Eukaryota</taxon>
        <taxon>Sar</taxon>
        <taxon>Alveolata</taxon>
        <taxon>Apicomplexa</taxon>
        <taxon>Aconoidasida</taxon>
        <taxon>Piroplasmida</taxon>
        <taxon>Babesiidae</taxon>
        <taxon>Babesia</taxon>
    </lineage>
</organism>
<keyword evidence="1" id="KW-0472">Membrane</keyword>
<feature type="transmembrane region" description="Helical" evidence="1">
    <location>
        <begin position="1174"/>
        <end position="1196"/>
    </location>
</feature>
<name>A7ASR8_BABBO</name>
<reference evidence="3" key="2">
    <citation type="journal article" date="2020" name="Data Brief">
        <title>Transcriptome dataset of Babesia bovis life stages within vertebrate and invertebrate hosts.</title>
        <authorList>
            <person name="Ueti M.W."/>
            <person name="Johnson W.C."/>
            <person name="Kappmeyer L.S."/>
            <person name="Herndon D.R."/>
            <person name="Mousel M.R."/>
            <person name="Reif K.E."/>
            <person name="Taus N.S."/>
            <person name="Ifeonu O.O."/>
            <person name="Silva J.C."/>
            <person name="Suarez C.E."/>
            <person name="Brayton K.A."/>
        </authorList>
    </citation>
    <scope>NUCLEOTIDE SEQUENCE [LARGE SCALE GENOMIC DNA]</scope>
</reference>
<evidence type="ECO:0000313" key="3">
    <source>
        <dbReference type="Proteomes" id="UP000002173"/>
    </source>
</evidence>
<dbReference type="AlphaFoldDB" id="A7ASR8"/>
<dbReference type="GeneID" id="5477770"/>
<dbReference type="KEGG" id="bbo:BBOV_II000180"/>
<dbReference type="OMA" id="MARNANC"/>
<evidence type="ECO:0000313" key="2">
    <source>
        <dbReference type="EMBL" id="EDO05979.1"/>
    </source>
</evidence>
<keyword evidence="1" id="KW-0812">Transmembrane</keyword>
<keyword evidence="3" id="KW-1185">Reference proteome</keyword>
<dbReference type="EMBL" id="AAXT01000003">
    <property type="protein sequence ID" value="EDO05979.1"/>
    <property type="molecule type" value="Genomic_DNA"/>
</dbReference>